<evidence type="ECO:0000256" key="10">
    <source>
        <dbReference type="SAM" id="MobiDB-lite"/>
    </source>
</evidence>
<evidence type="ECO:0000259" key="11">
    <source>
        <dbReference type="Pfam" id="PF01902"/>
    </source>
</evidence>
<keyword evidence="4" id="KW-0436">Ligase</keyword>
<name>A0A8H2XJM5_9AGAM</name>
<dbReference type="Pfam" id="PF01902">
    <property type="entry name" value="Diphthami_syn_2"/>
    <property type="match status" value="1"/>
</dbReference>
<dbReference type="Gene3D" id="3.30.1330.40">
    <property type="entry name" value="RutC-like"/>
    <property type="match status" value="2"/>
</dbReference>
<evidence type="ECO:0000256" key="8">
    <source>
        <dbReference type="ARBA" id="ARBA00031552"/>
    </source>
</evidence>
<dbReference type="GO" id="GO:0017183">
    <property type="term" value="P:protein histidyl modification to diphthamide"/>
    <property type="evidence" value="ECO:0007669"/>
    <property type="project" value="TreeGrafter"/>
</dbReference>
<dbReference type="SUPFAM" id="SSF55298">
    <property type="entry name" value="YjgF-like"/>
    <property type="match status" value="2"/>
</dbReference>
<evidence type="ECO:0000256" key="1">
    <source>
        <dbReference type="ARBA" id="ARBA00005156"/>
    </source>
</evidence>
<dbReference type="Pfam" id="PF01042">
    <property type="entry name" value="Ribonuc_L-PSP"/>
    <property type="match status" value="2"/>
</dbReference>
<dbReference type="FunFam" id="3.90.1490.10:FF:000001">
    <property type="entry name" value="Diphthine--ammonia ligase"/>
    <property type="match status" value="1"/>
</dbReference>
<gene>
    <name evidence="12" type="ORF">RDB_LOCUS60256</name>
</gene>
<dbReference type="Gene3D" id="3.40.50.620">
    <property type="entry name" value="HUPs"/>
    <property type="match status" value="1"/>
</dbReference>
<feature type="domain" description="Diphthamide synthase" evidence="11">
    <location>
        <begin position="145"/>
        <end position="298"/>
    </location>
</feature>
<comment type="catalytic activity">
    <reaction evidence="9">
        <text>diphthine-[translation elongation factor 2] + NH4(+) + ATP = diphthamide-[translation elongation factor 2] + AMP + diphosphate + H(+)</text>
        <dbReference type="Rhea" id="RHEA:19753"/>
        <dbReference type="Rhea" id="RHEA-COMP:10172"/>
        <dbReference type="Rhea" id="RHEA-COMP:10174"/>
        <dbReference type="ChEBI" id="CHEBI:15378"/>
        <dbReference type="ChEBI" id="CHEBI:16692"/>
        <dbReference type="ChEBI" id="CHEBI:28938"/>
        <dbReference type="ChEBI" id="CHEBI:30616"/>
        <dbReference type="ChEBI" id="CHEBI:33019"/>
        <dbReference type="ChEBI" id="CHEBI:82696"/>
        <dbReference type="ChEBI" id="CHEBI:456215"/>
        <dbReference type="EC" id="6.3.1.14"/>
    </reaction>
</comment>
<dbReference type="PANTHER" id="PTHR12196">
    <property type="entry name" value="DOMAIN OF UNKNOWN FUNCTION 71 DUF71 -CONTAINING PROTEIN"/>
    <property type="match status" value="1"/>
</dbReference>
<dbReference type="InterPro" id="IPR002761">
    <property type="entry name" value="Diphthami_syn_dom"/>
</dbReference>
<dbReference type="NCBIfam" id="TIGR00290">
    <property type="entry name" value="MJ0570_dom"/>
    <property type="match status" value="1"/>
</dbReference>
<dbReference type="GO" id="GO:0017178">
    <property type="term" value="F:diphthine-ammonia ligase activity"/>
    <property type="evidence" value="ECO:0007669"/>
    <property type="project" value="UniProtKB-EC"/>
</dbReference>
<evidence type="ECO:0000256" key="9">
    <source>
        <dbReference type="ARBA" id="ARBA00048108"/>
    </source>
</evidence>
<evidence type="ECO:0000256" key="6">
    <source>
        <dbReference type="ARBA" id="ARBA00022840"/>
    </source>
</evidence>
<dbReference type="InterPro" id="IPR030662">
    <property type="entry name" value="DPH6/MJ0570"/>
</dbReference>
<evidence type="ECO:0000256" key="7">
    <source>
        <dbReference type="ARBA" id="ARBA00029814"/>
    </source>
</evidence>
<reference evidence="12" key="1">
    <citation type="submission" date="2021-01" db="EMBL/GenBank/DDBJ databases">
        <authorList>
            <person name="Kaushik A."/>
        </authorList>
    </citation>
    <scope>NUCLEOTIDE SEQUENCE</scope>
    <source>
        <strain evidence="12">AG3-T5</strain>
    </source>
</reference>
<dbReference type="SUPFAM" id="SSF52402">
    <property type="entry name" value="Adenine nucleotide alpha hydrolases-like"/>
    <property type="match status" value="1"/>
</dbReference>
<evidence type="ECO:0000313" key="12">
    <source>
        <dbReference type="EMBL" id="CAE6428325.1"/>
    </source>
</evidence>
<dbReference type="PANTHER" id="PTHR12196:SF2">
    <property type="entry name" value="DIPHTHINE--AMMONIA LIGASE"/>
    <property type="match status" value="1"/>
</dbReference>
<dbReference type="FunFam" id="3.40.50.620:FF:000145">
    <property type="entry name" value="ATP-binding domain containing protein"/>
    <property type="match status" value="1"/>
</dbReference>
<evidence type="ECO:0000256" key="5">
    <source>
        <dbReference type="ARBA" id="ARBA00022741"/>
    </source>
</evidence>
<dbReference type="CDD" id="cd06155">
    <property type="entry name" value="eu_AANH_C_1"/>
    <property type="match status" value="1"/>
</dbReference>
<dbReference type="GO" id="GO:0005524">
    <property type="term" value="F:ATP binding"/>
    <property type="evidence" value="ECO:0007669"/>
    <property type="project" value="UniProtKB-KW"/>
</dbReference>
<sequence length="736" mass="80886">MWHLPSMEDEIADLETIFGMMGEQRKTVTLQASRGYFQQTGPGPSSLRSQLKMKFVALLSGGKDSCYNIVHCTANGHELVAAASLKPPAGQGEIDSFMYQTVGQDAIELVAGALEVPLFRRTIHGSAIEQGGEYGDRDGKADRESEGISGDETEDMFVLLSEVKEAYPDVQGVSVGAILSNYQRVRVDHVCQRLGLTPLCYLWQRDQRELMSEMIAAGIEAILIKVAGIGLKEQHLGKTLAQMEPIFHNLNDKFGAHICGEGGEYETLTLDCPAFKRRITIKETKTIVHSDHSFATVAYLQIKDAELEDKSEPMLATPTIPPLLDAFGAEMEQDLMKKQKSLGQEPRFLTKDSMVLPTIDPQVVHQKDWVFISNVECKFSSQDIPIENEIVSCLDTIKHLLQKSDSSLQPKHIVNTMLLLSDMDLFPRVNKAYAEYFGTSPPSRACVAVDLPKGTRVRVSCIVYKDHPTSNPRSGLHVQGISYWAPANIGPYSQAITVQCQTFVSGQIGLIPAQMGLPSPPSFATEAALAFQHAERILGALKDESTSVIQGAIVWVAGEDKLELGRLAWNAYTQTSKRGDKQIPAAIVAAKSLPKGAMIEVQVLAHSNTSQPTDFDGDNSDDDDNLDTKLHEIFTESETRPNHEHKIRMVGQISSFGIAFANNAGLSNGLSPWLHRETLAAIVFHCPGSNLEMIPRFQATYVPVRGIISPSGVFWDMAFCTHAPLRSKPQRLVSKS</sequence>
<dbReference type="AlphaFoldDB" id="A0A8H2XJM5"/>
<dbReference type="InterPro" id="IPR035959">
    <property type="entry name" value="RutC-like_sf"/>
</dbReference>
<evidence type="ECO:0000256" key="3">
    <source>
        <dbReference type="ARBA" id="ARBA00018426"/>
    </source>
</evidence>
<accession>A0A8H2XJM5</accession>
<dbReference type="EC" id="6.3.1.14" evidence="2"/>
<dbReference type="InterPro" id="IPR014729">
    <property type="entry name" value="Rossmann-like_a/b/a_fold"/>
</dbReference>
<keyword evidence="5" id="KW-0547">Nucleotide-binding</keyword>
<dbReference type="InterPro" id="IPR006175">
    <property type="entry name" value="YjgF/YER057c/UK114"/>
</dbReference>
<proteinExistence type="predicted"/>
<protein>
    <recommendedName>
        <fullName evidence="3">Diphthine--ammonia ligase</fullName>
        <ecNumber evidence="2">6.3.1.14</ecNumber>
    </recommendedName>
    <alternativeName>
        <fullName evidence="7">Diphthamide synthase</fullName>
    </alternativeName>
    <alternativeName>
        <fullName evidence="8">Diphthamide synthetase</fullName>
    </alternativeName>
</protein>
<dbReference type="CDD" id="cd06156">
    <property type="entry name" value="eu_AANH_C_2"/>
    <property type="match status" value="1"/>
</dbReference>
<feature type="region of interest" description="Disordered" evidence="10">
    <location>
        <begin position="129"/>
        <end position="148"/>
    </location>
</feature>
<comment type="pathway">
    <text evidence="1">Protein modification; peptidyl-diphthamide biosynthesis.</text>
</comment>
<evidence type="ECO:0000256" key="2">
    <source>
        <dbReference type="ARBA" id="ARBA00012089"/>
    </source>
</evidence>
<dbReference type="EMBL" id="CAJMWW010000082">
    <property type="protein sequence ID" value="CAE6428325.1"/>
    <property type="molecule type" value="Genomic_DNA"/>
</dbReference>
<dbReference type="Proteomes" id="UP000663841">
    <property type="component" value="Unassembled WGS sequence"/>
</dbReference>
<evidence type="ECO:0000313" key="13">
    <source>
        <dbReference type="Proteomes" id="UP000663841"/>
    </source>
</evidence>
<evidence type="ECO:0000256" key="4">
    <source>
        <dbReference type="ARBA" id="ARBA00022598"/>
    </source>
</evidence>
<organism evidence="12 13">
    <name type="scientific">Rhizoctonia solani</name>
    <dbReference type="NCBI Taxonomy" id="456999"/>
    <lineage>
        <taxon>Eukaryota</taxon>
        <taxon>Fungi</taxon>
        <taxon>Dikarya</taxon>
        <taxon>Basidiomycota</taxon>
        <taxon>Agaricomycotina</taxon>
        <taxon>Agaricomycetes</taxon>
        <taxon>Cantharellales</taxon>
        <taxon>Ceratobasidiaceae</taxon>
        <taxon>Rhizoctonia</taxon>
    </lineage>
</organism>
<keyword evidence="6" id="KW-0067">ATP-binding</keyword>
<comment type="caution">
    <text evidence="12">The sequence shown here is derived from an EMBL/GenBank/DDBJ whole genome shotgun (WGS) entry which is preliminary data.</text>
</comment>
<feature type="compositionally biased region" description="Basic and acidic residues" evidence="10">
    <location>
        <begin position="134"/>
        <end position="146"/>
    </location>
</feature>
<dbReference type="CDD" id="cd01994">
    <property type="entry name" value="AANH_PF0828-like"/>
    <property type="match status" value="1"/>
</dbReference>
<dbReference type="Gene3D" id="3.90.1490.10">
    <property type="entry name" value="putative n-type atp pyrophosphatase, domain 2"/>
    <property type="match status" value="1"/>
</dbReference>